<evidence type="ECO:0000256" key="6">
    <source>
        <dbReference type="ARBA" id="ARBA00023065"/>
    </source>
</evidence>
<dbReference type="InterPro" id="IPR014710">
    <property type="entry name" value="RmlC-like_jellyroll"/>
</dbReference>
<name>A0ABR0WHU3_REHGL</name>
<dbReference type="InterPro" id="IPR000595">
    <property type="entry name" value="cNMP-bd_dom"/>
</dbReference>
<dbReference type="Proteomes" id="UP001318860">
    <property type="component" value="Unassembled WGS sequence"/>
</dbReference>
<sequence>MLIGKLLPGKPIYMWSSQSVTARIFNSSYSLDMQFGATDEDDSSGIFFALMCYPLLPESLHCRGDGSSKTISGWRILNYTKNEMLNKALEAFGDLGDDEELGPADWPTVKRYIKSLNDVDGEQIHPHSSSGNDDSVEHMNLKDIRERFLNGVQAAYWVMLDEGRINQTTANLLMRSVDEAIDLISHEALCDWKGLKSYVNMPNHYKFLQSSIMPQKLVTYFTVERLESACYICAAFLRAHRIARQQLHDFIGDSEIASMVIRESEQEGEEARKFLEDVLRVVKTRQVTYSVLNHLIDYVHNLEKIGLLEEKEMSHLHDAVQTDLKKLLRNPPLVKIPKIRDLISTNPLLGALPSVVRETLIGSTKETMKLSGATLYREGSKPSGIWLLSNGVVKWSSKSYKHLLHPTFTHGSTLGLYEVLAEKPYICDIITDSVVLCFFIESEKIFSALRSDPAVEDFFWRESIIVPVKLMLPHMFEKMSMPDLRTLVAERSMMNIYLRGECFELLHHSVGFLLEGFIKMQGGQEELITAPATILPRVDQSSRRSETLGAREESFSHQVSVYQVETRARVILLDIAGFEAGRTLQKRASSLISHSADHPSVSHGREYGALMSWPEHFFKSKHHDREVARAQGSNLSARAMQLSIFGSMINIEGRRTRSFPRNRSVRPSHSLSYPSVPSVHARPMVSVKSEGSTTLRKKLGMQEHKQEQNASQKEQLHLNRNHATRDDSSDDSGCEDEHIVRIDSPSTLSFRQSS</sequence>
<feature type="compositionally biased region" description="Polar residues" evidence="7">
    <location>
        <begin position="744"/>
        <end position="754"/>
    </location>
</feature>
<dbReference type="SUPFAM" id="SSF51206">
    <property type="entry name" value="cAMP-binding domain-like"/>
    <property type="match status" value="1"/>
</dbReference>
<dbReference type="Gene3D" id="2.60.120.10">
    <property type="entry name" value="Jelly Rolls"/>
    <property type="match status" value="1"/>
</dbReference>
<protein>
    <recommendedName>
        <fullName evidence="8">Cyclic nucleotide-binding domain-containing protein</fullName>
    </recommendedName>
</protein>
<evidence type="ECO:0000256" key="1">
    <source>
        <dbReference type="ARBA" id="ARBA00004651"/>
    </source>
</evidence>
<feature type="domain" description="Cyclic nucleotide-binding" evidence="8">
    <location>
        <begin position="348"/>
        <end position="449"/>
    </location>
</feature>
<evidence type="ECO:0000256" key="7">
    <source>
        <dbReference type="SAM" id="MobiDB-lite"/>
    </source>
</evidence>
<dbReference type="PANTHER" id="PTHR10110:SF86">
    <property type="entry name" value="SODIUM_HYDROGEN EXCHANGER 7"/>
    <property type="match status" value="1"/>
</dbReference>
<evidence type="ECO:0000259" key="8">
    <source>
        <dbReference type="PROSITE" id="PS50042"/>
    </source>
</evidence>
<organism evidence="9 10">
    <name type="scientific">Rehmannia glutinosa</name>
    <name type="common">Chinese foxglove</name>
    <dbReference type="NCBI Taxonomy" id="99300"/>
    <lineage>
        <taxon>Eukaryota</taxon>
        <taxon>Viridiplantae</taxon>
        <taxon>Streptophyta</taxon>
        <taxon>Embryophyta</taxon>
        <taxon>Tracheophyta</taxon>
        <taxon>Spermatophyta</taxon>
        <taxon>Magnoliopsida</taxon>
        <taxon>eudicotyledons</taxon>
        <taxon>Gunneridae</taxon>
        <taxon>Pentapetalae</taxon>
        <taxon>asterids</taxon>
        <taxon>lamiids</taxon>
        <taxon>Lamiales</taxon>
        <taxon>Orobanchaceae</taxon>
        <taxon>Rehmannieae</taxon>
        <taxon>Rehmannia</taxon>
    </lineage>
</organism>
<keyword evidence="4" id="KW-0633">Potassium transport</keyword>
<evidence type="ECO:0000256" key="4">
    <source>
        <dbReference type="ARBA" id="ARBA00022538"/>
    </source>
</evidence>
<keyword evidence="2" id="KW-0813">Transport</keyword>
<proteinExistence type="predicted"/>
<evidence type="ECO:0000256" key="3">
    <source>
        <dbReference type="ARBA" id="ARBA00022475"/>
    </source>
</evidence>
<accession>A0ABR0WHU3</accession>
<evidence type="ECO:0000256" key="5">
    <source>
        <dbReference type="ARBA" id="ARBA00022958"/>
    </source>
</evidence>
<keyword evidence="3" id="KW-0472">Membrane</keyword>
<feature type="region of interest" description="Disordered" evidence="7">
    <location>
        <begin position="658"/>
        <end position="754"/>
    </location>
</feature>
<keyword evidence="6" id="KW-0406">Ion transport</keyword>
<dbReference type="PANTHER" id="PTHR10110">
    <property type="entry name" value="SODIUM/HYDROGEN EXCHANGER"/>
    <property type="match status" value="1"/>
</dbReference>
<evidence type="ECO:0000256" key="2">
    <source>
        <dbReference type="ARBA" id="ARBA00022448"/>
    </source>
</evidence>
<keyword evidence="10" id="KW-1185">Reference proteome</keyword>
<gene>
    <name evidence="9" type="ORF">DH2020_020518</name>
</gene>
<keyword evidence="3" id="KW-1003">Cell membrane</keyword>
<comment type="caution">
    <text evidence="9">The sequence shown here is derived from an EMBL/GenBank/DDBJ whole genome shotgun (WGS) entry which is preliminary data.</text>
</comment>
<evidence type="ECO:0000313" key="9">
    <source>
        <dbReference type="EMBL" id="KAK6146649.1"/>
    </source>
</evidence>
<dbReference type="InterPro" id="IPR018490">
    <property type="entry name" value="cNMP-bd_dom_sf"/>
</dbReference>
<dbReference type="PROSITE" id="PS50042">
    <property type="entry name" value="CNMP_BINDING_3"/>
    <property type="match status" value="1"/>
</dbReference>
<keyword evidence="5" id="KW-0630">Potassium</keyword>
<dbReference type="EMBL" id="JABTTQ020000011">
    <property type="protein sequence ID" value="KAK6146649.1"/>
    <property type="molecule type" value="Genomic_DNA"/>
</dbReference>
<reference evidence="9 10" key="1">
    <citation type="journal article" date="2021" name="Comput. Struct. Biotechnol. J.">
        <title>De novo genome assembly of the potent medicinal plant Rehmannia glutinosa using nanopore technology.</title>
        <authorList>
            <person name="Ma L."/>
            <person name="Dong C."/>
            <person name="Song C."/>
            <person name="Wang X."/>
            <person name="Zheng X."/>
            <person name="Niu Y."/>
            <person name="Chen S."/>
            <person name="Feng W."/>
        </authorList>
    </citation>
    <scope>NUCLEOTIDE SEQUENCE [LARGE SCALE GENOMIC DNA]</scope>
    <source>
        <strain evidence="9">DH-2019</strain>
    </source>
</reference>
<dbReference type="InterPro" id="IPR018422">
    <property type="entry name" value="Cation/H_exchanger_CPA1"/>
</dbReference>
<evidence type="ECO:0000313" key="10">
    <source>
        <dbReference type="Proteomes" id="UP001318860"/>
    </source>
</evidence>
<comment type="subcellular location">
    <subcellularLocation>
        <location evidence="1">Cell membrane</location>
        <topology evidence="1">Multi-pass membrane protein</topology>
    </subcellularLocation>
</comment>